<dbReference type="EMBL" id="SOBK01000007">
    <property type="protein sequence ID" value="TDT87950.1"/>
    <property type="molecule type" value="Genomic_DNA"/>
</dbReference>
<dbReference type="Pfam" id="PF12710">
    <property type="entry name" value="HAD"/>
    <property type="match status" value="1"/>
</dbReference>
<dbReference type="KEGG" id="dej:AWY79_03440"/>
<dbReference type="AlphaFoldDB" id="A0A126QKE9"/>
<name>A0A126QKE9_9BACT</name>
<dbReference type="Gene3D" id="3.40.50.1000">
    <property type="entry name" value="HAD superfamily/HAD-like"/>
    <property type="match status" value="1"/>
</dbReference>
<dbReference type="InterPro" id="IPR023214">
    <property type="entry name" value="HAD_sf"/>
</dbReference>
<evidence type="ECO:0000313" key="4">
    <source>
        <dbReference type="Proteomes" id="UP000295506"/>
    </source>
</evidence>
<reference evidence="2 4" key="2">
    <citation type="submission" date="2019-03" db="EMBL/GenBank/DDBJ databases">
        <title>Genomic Encyclopedia of Type Strains, Phase IV (KMG-IV): sequencing the most valuable type-strain genomes for metagenomic binning, comparative biology and taxonomic classification.</title>
        <authorList>
            <person name="Goeker M."/>
        </authorList>
    </citation>
    <scope>NUCLEOTIDE SEQUENCE [LARGE SCALE GENOMIC DNA]</scope>
    <source>
        <strain evidence="2 4">DSM 101483</strain>
    </source>
</reference>
<dbReference type="SUPFAM" id="SSF56784">
    <property type="entry name" value="HAD-like"/>
    <property type="match status" value="1"/>
</dbReference>
<protein>
    <submittedName>
        <fullName evidence="2">Phosphoserine phosphatase</fullName>
    </submittedName>
</protein>
<proteinExistence type="predicted"/>
<gene>
    <name evidence="1" type="ORF">AWY79_03440</name>
    <name evidence="2" type="ORF">EDC59_107145</name>
</gene>
<organism evidence="2 4">
    <name type="scientific">Pseudodesulfovibrio indicus</name>
    <dbReference type="NCBI Taxonomy" id="1716143"/>
    <lineage>
        <taxon>Bacteria</taxon>
        <taxon>Pseudomonadati</taxon>
        <taxon>Thermodesulfobacteriota</taxon>
        <taxon>Desulfovibrionia</taxon>
        <taxon>Desulfovibrionales</taxon>
        <taxon>Desulfovibrionaceae</taxon>
    </lineage>
</organism>
<dbReference type="Proteomes" id="UP000295506">
    <property type="component" value="Unassembled WGS sequence"/>
</dbReference>
<accession>A0A126QKE9</accession>
<dbReference type="RefSeq" id="WP_066800315.1">
    <property type="nucleotide sequence ID" value="NZ_CP014206.1"/>
</dbReference>
<dbReference type="EMBL" id="CP014206">
    <property type="protein sequence ID" value="AMK10239.1"/>
    <property type="molecule type" value="Genomic_DNA"/>
</dbReference>
<evidence type="ECO:0000313" key="3">
    <source>
        <dbReference type="Proteomes" id="UP000055611"/>
    </source>
</evidence>
<dbReference type="OrthoDB" id="9785423at2"/>
<keyword evidence="3" id="KW-1185">Reference proteome</keyword>
<evidence type="ECO:0000313" key="2">
    <source>
        <dbReference type="EMBL" id="TDT87950.1"/>
    </source>
</evidence>
<dbReference type="Proteomes" id="UP000055611">
    <property type="component" value="Chromosome"/>
</dbReference>
<evidence type="ECO:0000313" key="1">
    <source>
        <dbReference type="EMBL" id="AMK10239.1"/>
    </source>
</evidence>
<sequence length="274" mass="31429">MSFRKQRIAFVYDFDGTLAPGNMQEYDFIPKLKLTSKTFWNEVKRRAKDQQADEILAYMYLMLRKARENDMRVTRQDFKQYAKGIEMFPGVSGWFDRVDDYAKEKGLIPQHYIISSGIREMLLGTSIANKFTDVFASSFMYDQHGVAEAPGLAVNYTTKTQFLFRINKGVRDICDNKKINQYIEADQREVPFTNMIFIGDGATDVPCMRLVKAQGGHSIAVYKPKTSKELAEQLRSEGRVHYVAPADYSKGKHMDKIAHAIIDKVAAYWAAKKL</sequence>
<dbReference type="InterPro" id="IPR036412">
    <property type="entry name" value="HAD-like_sf"/>
</dbReference>
<reference evidence="1 3" key="1">
    <citation type="journal article" date="2016" name="Front. Microbiol.">
        <title>Genome Sequence of the Piezophilic, Mesophilic Sulfate-Reducing Bacterium Desulfovibrio indicus J2T.</title>
        <authorList>
            <person name="Cao J."/>
            <person name="Maignien L."/>
            <person name="Shao Z."/>
            <person name="Alain K."/>
            <person name="Jebbar M."/>
        </authorList>
    </citation>
    <scope>NUCLEOTIDE SEQUENCE [LARGE SCALE GENOMIC DNA]</scope>
    <source>
        <strain evidence="1 3">J2</strain>
    </source>
</reference>